<evidence type="ECO:0000313" key="5">
    <source>
        <dbReference type="Proteomes" id="UP000291191"/>
    </source>
</evidence>
<dbReference type="SUPFAM" id="SSF49785">
    <property type="entry name" value="Galactose-binding domain-like"/>
    <property type="match status" value="1"/>
</dbReference>
<evidence type="ECO:0000313" key="4">
    <source>
        <dbReference type="EMBL" id="RYT82347.1"/>
    </source>
</evidence>
<accession>A0A4Q5HJM1</accession>
<protein>
    <submittedName>
        <fullName evidence="4">Glycoside hydrolase family 2</fullName>
    </submittedName>
</protein>
<dbReference type="NCBIfam" id="NF045579">
    <property type="entry name" value="rhamnoside_JR"/>
    <property type="match status" value="1"/>
</dbReference>
<comment type="caution">
    <text evidence="4">The sequence shown here is derived from an EMBL/GenBank/DDBJ whole genome shotgun (WGS) entry which is preliminary data.</text>
</comment>
<dbReference type="Proteomes" id="UP000291191">
    <property type="component" value="Unassembled WGS sequence"/>
</dbReference>
<reference evidence="4 5" key="1">
    <citation type="journal article" date="2019" name="Science, e1252229">
        <title>Invertible promoters mediate bacterial phase variation, antibiotic resistance, and host adaptation in the gut.</title>
        <authorList>
            <person name="Jiang X."/>
            <person name="Hall A.B."/>
            <person name="Arthur T.D."/>
            <person name="Plichta D.R."/>
            <person name="Covington C.T."/>
            <person name="Poyet M."/>
            <person name="Crothers J."/>
            <person name="Moses P.L."/>
            <person name="Tolonen A.C."/>
            <person name="Vlamakis H."/>
            <person name="Alm E.J."/>
            <person name="Xavier R.J."/>
        </authorList>
    </citation>
    <scope>NUCLEOTIDE SEQUENCE [LARGE SCALE GENOMIC DNA]</scope>
    <source>
        <strain evidence="5">bf_0095</strain>
    </source>
</reference>
<dbReference type="AlphaFoldDB" id="A0A4Q5HJM1"/>
<organism evidence="4 5">
    <name type="scientific">Bacteroides intestinalis</name>
    <dbReference type="NCBI Taxonomy" id="329854"/>
    <lineage>
        <taxon>Bacteria</taxon>
        <taxon>Pseudomonadati</taxon>
        <taxon>Bacteroidota</taxon>
        <taxon>Bacteroidia</taxon>
        <taxon>Bacteroidales</taxon>
        <taxon>Bacteroidaceae</taxon>
        <taxon>Bacteroides</taxon>
    </lineage>
</organism>
<name>A0A4Q5HJM1_9BACE</name>
<dbReference type="InterPro" id="IPR008979">
    <property type="entry name" value="Galactose-bd-like_sf"/>
</dbReference>
<dbReference type="GO" id="GO:0004553">
    <property type="term" value="F:hydrolase activity, hydrolyzing O-glycosyl compounds"/>
    <property type="evidence" value="ECO:0007669"/>
    <property type="project" value="UniProtKB-ARBA"/>
</dbReference>
<evidence type="ECO:0000259" key="3">
    <source>
        <dbReference type="Pfam" id="PF22666"/>
    </source>
</evidence>
<dbReference type="PANTHER" id="PTHR43817:SF1">
    <property type="entry name" value="HYDROLASE, FAMILY 43, PUTATIVE (AFU_ORTHOLOGUE AFUA_3G01660)-RELATED"/>
    <property type="match status" value="1"/>
</dbReference>
<dbReference type="PANTHER" id="PTHR43817">
    <property type="entry name" value="GLYCOSYL HYDROLASE"/>
    <property type="match status" value="1"/>
</dbReference>
<evidence type="ECO:0000256" key="1">
    <source>
        <dbReference type="ARBA" id="ARBA00022729"/>
    </source>
</evidence>
<gene>
    <name evidence="4" type="ORF">EAJ06_01585</name>
</gene>
<proteinExistence type="predicted"/>
<sequence>MPEIKKITGMKLKNLFGLLLIWAVVFLRAVPGEAQEWSMIEKGFKLVPDSVQLAVYWYWISDNLSEEGVVHDLQAMHEVGINRAYIGFIGVDGVPVGNVKFLSEEWWKVLHVALKKAGELGIQIGIFNSPGWSQSGGPWVKPEEAMRNLVSMEMEISGPGRKVLDLPKLGKDMQDVRVIAYPAFRKEEYQKSWVLDKKENASLAADLKLEQRSMIRSISFEVNTPVKTHGTLYVKEQNSYKLLKTFEIDRSNPALHVGFEPYAPIVLSLPETEASEYHISLDKEGEGQITIILSERPMVERFAEKSLSKMFQEPLPMWGEYMWSTQPESTSDIWTLNSQNVLDITACLNGEGKLVWDVPEGKWIISRIAMKPTGVTNSPATLEATGLEVDKMSRKHIYKHLDAFIGEILKRIPPDDRNTFNIIVEDSYETGSQNWTDEFIELFTKRYGYSPLLYLPVMKGVVVDNKDCSDRFLWDLRRFVADCVAYDYVGGLRDWAHRHGLTTWLENYGHWGFPAEFLQYGGQSDEISGEFWSEGSLGDIENRAASSCGHIYGKRKIWAESCTSGGPVFSRYPQIMKQRVDRFFTEGINATLLHLYIHQAYEDKEPGLAAWFGNEFNRKNTWFYQMDVFADYLKRCNFMLQQGRYVADVAYFIGEDVPKMTGVCDPPLPKGYSFDYINAEVLMKYATVREGKLVLDSGMEYRVLVLPKQETMRPELLVKLKEMVMEGLTILGPAPRRSPSMEGYPEADKKLEEIALQMWRPTEKTQAYMLGKGIVYEDGCSLAEIFENMQLTPNFKVSEADSSLLFIHRTLEDADIYFLSNSSEEKITVAPIFRIYDKQPEAWNPQTSEIRVLPEFSQVAEGIKVPLVLEPLESIFVIFKEKPCCEVGNNYPKKVCLRTLEGPWNLAFNSEKRGPSEIIVLDKLEDWSKNEDERIKYYSGSVMYTHTFDLERMPADEVYIDLGKVMVMARVWLNGEYVGGVWTYPHRLNIKKYLRKGENELQIEVVNNWKNRLIGDFSLPKEDRRTWTNQSIWTENSPLQPSGLLGPVEIQSYKYRLK</sequence>
<dbReference type="Pfam" id="PF22666">
    <property type="entry name" value="Glyco_hydro_2_N2"/>
    <property type="match status" value="1"/>
</dbReference>
<keyword evidence="2 4" id="KW-0378">Hydrolase</keyword>
<dbReference type="EMBL" id="RCXO01000002">
    <property type="protein sequence ID" value="RYT82347.1"/>
    <property type="molecule type" value="Genomic_DNA"/>
</dbReference>
<keyword evidence="1" id="KW-0732">Signal</keyword>
<dbReference type="OrthoDB" id="9761519at2"/>
<dbReference type="Gene3D" id="2.60.120.260">
    <property type="entry name" value="Galactose-binding domain-like"/>
    <property type="match status" value="1"/>
</dbReference>
<evidence type="ECO:0000256" key="2">
    <source>
        <dbReference type="ARBA" id="ARBA00022801"/>
    </source>
</evidence>
<keyword evidence="5" id="KW-1185">Reference proteome</keyword>
<dbReference type="Pfam" id="PF17132">
    <property type="entry name" value="Glyco_hydro_106"/>
    <property type="match status" value="1"/>
</dbReference>
<feature type="domain" description="Beta-mannosidase-like galactose-binding" evidence="3">
    <location>
        <begin position="928"/>
        <end position="1011"/>
    </location>
</feature>
<dbReference type="InterPro" id="IPR054593">
    <property type="entry name" value="Beta-mannosidase-like_N2"/>
</dbReference>